<feature type="region of interest" description="Disordered" evidence="1">
    <location>
        <begin position="573"/>
        <end position="600"/>
    </location>
</feature>
<feature type="compositionally biased region" description="Basic and acidic residues" evidence="1">
    <location>
        <begin position="446"/>
        <end position="456"/>
    </location>
</feature>
<feature type="compositionally biased region" description="Basic and acidic residues" evidence="1">
    <location>
        <begin position="248"/>
        <end position="262"/>
    </location>
</feature>
<proteinExistence type="predicted"/>
<dbReference type="Gene3D" id="3.30.1470.10">
    <property type="entry name" value="Photosystem I PsaD, reaction center subunit II"/>
    <property type="match status" value="1"/>
</dbReference>
<feature type="domain" description="WW" evidence="2">
    <location>
        <begin position="53"/>
        <end position="86"/>
    </location>
</feature>
<dbReference type="InterPro" id="IPR001202">
    <property type="entry name" value="WW_dom"/>
</dbReference>
<keyword evidence="4" id="KW-1185">Reference proteome</keyword>
<dbReference type="PANTHER" id="PTHR21715:SF0">
    <property type="entry name" value="RH04127P"/>
    <property type="match status" value="1"/>
</dbReference>
<dbReference type="AlphaFoldDB" id="A0A1S8X020"/>
<dbReference type="Pfam" id="PF00397">
    <property type="entry name" value="WW"/>
    <property type="match status" value="1"/>
</dbReference>
<name>A0A1S8X020_OPIVI</name>
<evidence type="ECO:0000256" key="1">
    <source>
        <dbReference type="SAM" id="MobiDB-lite"/>
    </source>
</evidence>
<accession>A0A1S8X020</accession>
<dbReference type="SMART" id="SM00456">
    <property type="entry name" value="WW"/>
    <property type="match status" value="1"/>
</dbReference>
<protein>
    <submittedName>
        <fullName evidence="3">WW domain protein</fullName>
    </submittedName>
</protein>
<dbReference type="Proteomes" id="UP000243686">
    <property type="component" value="Unassembled WGS sequence"/>
</dbReference>
<evidence type="ECO:0000259" key="2">
    <source>
        <dbReference type="PROSITE" id="PS50020"/>
    </source>
</evidence>
<evidence type="ECO:0000313" key="3">
    <source>
        <dbReference type="EMBL" id="OON20062.1"/>
    </source>
</evidence>
<sequence length="694" mass="78742">MTLYGNGQLVLEEQYDASYRFTEKEVLRYAQSIGIDPINEPELMPLAYEGLNAPLPSEWKPCEDINGDIYYFNFATGDSIWDHPCDVYYRQRVAQIKERRKRTNLKQLHRIYPGSVTDVRVSQTLKRPPKNRKYTSMDTRHVGGISALTSEDGLHNQRTALSGRAMSLQDVRISSEDIPVDSLDTSGVVNDFEFLTSSNGLKTRYRTSYSSLDPVTTLNEEQQLCSASTVGRHRGPSNLWKGATLPDIRPRSRPNDFPHDTLGDPLRARSAQDTLQDVPHIKDLRFVRVKRMNERLTTPDYVPLIELGNNRHSVSSPIPEESGNNSLNNSWNLDVGDTNAQSGVVDTNLEISTTKTINGTTCETPPSYGGKPVGAITTDNGLEPSDADNADKQYKHSDTLGNQYFERRNHHVCDVSDRRRRMRQRPRSSVAADACPTSQPGATRSDVFHEPWETGNRRPVNISGVRCKGESPNNFTNDQRSRLINGQPYPAMQHQTRESIPMSADPLFHDPFFDNSSYFNRLSQGNTTESPVVLQQILASLQEISLNLNRIFAQEADQRRVASMLDVSYIPSGTDQVERGRPYSPLAAMPRNNMSSSPYRNSRQLDWDRIMLPTRFRRNQQFRPVGTYNMFLEQLADSRDIARPRRINVTDTCNEDRPGRQIQTMNYNMNKLEIQNSDADFHTRPSEEVRCSGS</sequence>
<organism evidence="3 4">
    <name type="scientific">Opisthorchis viverrini</name>
    <name type="common">Southeast Asian liver fluke</name>
    <dbReference type="NCBI Taxonomy" id="6198"/>
    <lineage>
        <taxon>Eukaryota</taxon>
        <taxon>Metazoa</taxon>
        <taxon>Spiralia</taxon>
        <taxon>Lophotrochozoa</taxon>
        <taxon>Platyhelminthes</taxon>
        <taxon>Trematoda</taxon>
        <taxon>Digenea</taxon>
        <taxon>Opisthorchiida</taxon>
        <taxon>Opisthorchiata</taxon>
        <taxon>Opisthorchiidae</taxon>
        <taxon>Opisthorchis</taxon>
    </lineage>
</organism>
<evidence type="ECO:0000313" key="4">
    <source>
        <dbReference type="Proteomes" id="UP000243686"/>
    </source>
</evidence>
<feature type="compositionally biased region" description="Polar residues" evidence="1">
    <location>
        <begin position="471"/>
        <end position="481"/>
    </location>
</feature>
<dbReference type="PANTHER" id="PTHR21715">
    <property type="entry name" value="RH04127P"/>
    <property type="match status" value="1"/>
</dbReference>
<dbReference type="PROSITE" id="PS50020">
    <property type="entry name" value="WW_DOMAIN_2"/>
    <property type="match status" value="1"/>
</dbReference>
<dbReference type="InterPro" id="IPR053233">
    <property type="entry name" value="ABRA-related"/>
</dbReference>
<reference evidence="3 4" key="1">
    <citation type="submission" date="2015-03" db="EMBL/GenBank/DDBJ databases">
        <title>Draft genome of the nematode, Opisthorchis viverrini.</title>
        <authorList>
            <person name="Mitreva M."/>
        </authorList>
    </citation>
    <scope>NUCLEOTIDE SEQUENCE [LARGE SCALE GENOMIC DNA]</scope>
    <source>
        <strain evidence="3">Khon Kaen</strain>
    </source>
</reference>
<dbReference type="EMBL" id="KV892878">
    <property type="protein sequence ID" value="OON20062.1"/>
    <property type="molecule type" value="Genomic_DNA"/>
</dbReference>
<feature type="region of interest" description="Disordered" evidence="1">
    <location>
        <begin position="417"/>
        <end position="481"/>
    </location>
</feature>
<gene>
    <name evidence="3" type="ORF">X801_04062</name>
</gene>
<dbReference type="InterPro" id="IPR036020">
    <property type="entry name" value="WW_dom_sf"/>
</dbReference>
<feature type="region of interest" description="Disordered" evidence="1">
    <location>
        <begin position="235"/>
        <end position="263"/>
    </location>
</feature>
<dbReference type="CDD" id="cd00201">
    <property type="entry name" value="WW"/>
    <property type="match status" value="1"/>
</dbReference>
<dbReference type="SUPFAM" id="SSF51045">
    <property type="entry name" value="WW domain"/>
    <property type="match status" value="1"/>
</dbReference>